<reference evidence="1" key="1">
    <citation type="submission" date="2020-08" db="EMBL/GenBank/DDBJ databases">
        <title>Multicomponent nature underlies the extraordinary mechanical properties of spider dragline silk.</title>
        <authorList>
            <person name="Kono N."/>
            <person name="Nakamura H."/>
            <person name="Mori M."/>
            <person name="Yoshida Y."/>
            <person name="Ohtoshi R."/>
            <person name="Malay A.D."/>
            <person name="Moran D.A.P."/>
            <person name="Tomita M."/>
            <person name="Numata K."/>
            <person name="Arakawa K."/>
        </authorList>
    </citation>
    <scope>NUCLEOTIDE SEQUENCE</scope>
</reference>
<gene>
    <name evidence="1" type="primary">NCL1_51838</name>
    <name evidence="1" type="ORF">NPIL_471331</name>
</gene>
<evidence type="ECO:0000313" key="2">
    <source>
        <dbReference type="Proteomes" id="UP000887013"/>
    </source>
</evidence>
<sequence length="353" mass="41572">MNRVPSLEHMTLVKISVTIINNTEVSDYVGSCIPRRCDGVCCLDERERIIRQIISSCAIPEVLLQKILRIIRPMHCEVQRWRRKNAKQIFCRFVPMNNICWNFLGTIDYVETAKKLVRSEDFFSMKLFPVACAYWLTNDVVRLWKELSRFEREILKTIYTHDIKYKYCPVTKEDEIMKQWICWLEDGAVQGKLFSYVGELIYLPGVIPPPIEIWQKLLPGAAENLQKRILAEHFDTSIGRDYVSNMDASLRMKLFEEDPYSAISMFSRWPLQTEFFEIANRLYPSLNGHTFDKLIHTIIFDKCAPCQSYFDYKNLQKSFWNQSPETLKKEAEMSPNAWAMSLWDENSIVRRVS</sequence>
<keyword evidence="2" id="KW-1185">Reference proteome</keyword>
<dbReference type="AlphaFoldDB" id="A0A8X6PR28"/>
<organism evidence="1 2">
    <name type="scientific">Nephila pilipes</name>
    <name type="common">Giant wood spider</name>
    <name type="synonym">Nephila maculata</name>
    <dbReference type="NCBI Taxonomy" id="299642"/>
    <lineage>
        <taxon>Eukaryota</taxon>
        <taxon>Metazoa</taxon>
        <taxon>Ecdysozoa</taxon>
        <taxon>Arthropoda</taxon>
        <taxon>Chelicerata</taxon>
        <taxon>Arachnida</taxon>
        <taxon>Araneae</taxon>
        <taxon>Araneomorphae</taxon>
        <taxon>Entelegynae</taxon>
        <taxon>Araneoidea</taxon>
        <taxon>Nephilidae</taxon>
        <taxon>Nephila</taxon>
    </lineage>
</organism>
<evidence type="ECO:0000313" key="1">
    <source>
        <dbReference type="EMBL" id="GFT78957.1"/>
    </source>
</evidence>
<comment type="caution">
    <text evidence="1">The sequence shown here is derived from an EMBL/GenBank/DDBJ whole genome shotgun (WGS) entry which is preliminary data.</text>
</comment>
<accession>A0A8X6PR28</accession>
<name>A0A8X6PR28_NEPPI</name>
<dbReference type="OrthoDB" id="8380926at2759"/>
<protein>
    <submittedName>
        <fullName evidence="1">Uncharacterized protein</fullName>
    </submittedName>
</protein>
<proteinExistence type="predicted"/>
<dbReference type="Proteomes" id="UP000887013">
    <property type="component" value="Unassembled WGS sequence"/>
</dbReference>
<dbReference type="EMBL" id="BMAW01022664">
    <property type="protein sequence ID" value="GFT78957.1"/>
    <property type="molecule type" value="Genomic_DNA"/>
</dbReference>